<gene>
    <name evidence="2" type="ORF">ACFS6I_05215</name>
</gene>
<keyword evidence="1" id="KW-0732">Signal</keyword>
<feature type="signal peptide" evidence="1">
    <location>
        <begin position="1"/>
        <end position="21"/>
    </location>
</feature>
<sequence>MKILNYGILFILLCCSTLAKAQYTLFSKVGTISFDKTMYMKNIVNKQFIAKADGNSRTQFEQMLPNIPENVVLKKTLKFNGNETLFQPVAGQELDMKAKQLIMMFALDFDAQTLSNLATKDYKRFNDMMGDKIIIQDSVKKIQWRITDEYRDIAGYTCRRANGFTSDSTYVIGFYANEIPVSGGPESISGLPGMILGLVVPSQHVSYFATQVELSNTIVMDKKVFENKKTKTMSRKQMIDQFTSTISQWLNKDTVKYIMQLATL</sequence>
<keyword evidence="3" id="KW-1185">Reference proteome</keyword>
<feature type="chain" id="PRO_5047384453" evidence="1">
    <location>
        <begin position="22"/>
        <end position="264"/>
    </location>
</feature>
<dbReference type="RefSeq" id="WP_132773400.1">
    <property type="nucleotide sequence ID" value="NZ_JBHUPE010000003.1"/>
</dbReference>
<protein>
    <submittedName>
        <fullName evidence="2">GLPGLI family protein</fullName>
    </submittedName>
</protein>
<evidence type="ECO:0000256" key="1">
    <source>
        <dbReference type="SAM" id="SignalP"/>
    </source>
</evidence>
<accession>A0ABW5YSG0</accession>
<organism evidence="2 3">
    <name type="scientific">Sphingobacterium anhuiense</name>
    <dbReference type="NCBI Taxonomy" id="493780"/>
    <lineage>
        <taxon>Bacteria</taxon>
        <taxon>Pseudomonadati</taxon>
        <taxon>Bacteroidota</taxon>
        <taxon>Sphingobacteriia</taxon>
        <taxon>Sphingobacteriales</taxon>
        <taxon>Sphingobacteriaceae</taxon>
        <taxon>Sphingobacterium</taxon>
    </lineage>
</organism>
<reference evidence="3" key="1">
    <citation type="journal article" date="2019" name="Int. J. Syst. Evol. Microbiol.">
        <title>The Global Catalogue of Microorganisms (GCM) 10K type strain sequencing project: providing services to taxonomists for standard genome sequencing and annotation.</title>
        <authorList>
            <consortium name="The Broad Institute Genomics Platform"/>
            <consortium name="The Broad Institute Genome Sequencing Center for Infectious Disease"/>
            <person name="Wu L."/>
            <person name="Ma J."/>
        </authorList>
    </citation>
    <scope>NUCLEOTIDE SEQUENCE [LARGE SCALE GENOMIC DNA]</scope>
    <source>
        <strain evidence="3">KCTC 22209</strain>
    </source>
</reference>
<dbReference type="InterPro" id="IPR005901">
    <property type="entry name" value="GLPGLI"/>
</dbReference>
<dbReference type="Proteomes" id="UP001597509">
    <property type="component" value="Unassembled WGS sequence"/>
</dbReference>
<dbReference type="NCBIfam" id="TIGR01200">
    <property type="entry name" value="GLPGLI"/>
    <property type="match status" value="1"/>
</dbReference>
<comment type="caution">
    <text evidence="2">The sequence shown here is derived from an EMBL/GenBank/DDBJ whole genome shotgun (WGS) entry which is preliminary data.</text>
</comment>
<proteinExistence type="predicted"/>
<evidence type="ECO:0000313" key="3">
    <source>
        <dbReference type="Proteomes" id="UP001597509"/>
    </source>
</evidence>
<dbReference type="EMBL" id="JBHUPE010000003">
    <property type="protein sequence ID" value="MFD2903312.1"/>
    <property type="molecule type" value="Genomic_DNA"/>
</dbReference>
<dbReference type="Pfam" id="PF22252">
    <property type="entry name" value="PNGase_F-II_N"/>
    <property type="match status" value="1"/>
</dbReference>
<evidence type="ECO:0000313" key="2">
    <source>
        <dbReference type="EMBL" id="MFD2903312.1"/>
    </source>
</evidence>
<name>A0ABW5YSG0_9SPHI</name>